<protein>
    <submittedName>
        <fullName evidence="3">F-box only protein 22-like</fullName>
    </submittedName>
</protein>
<gene>
    <name evidence="3" type="primary">LOC102801669</name>
</gene>
<keyword evidence="2" id="KW-1185">Reference proteome</keyword>
<evidence type="ECO:0000313" key="2">
    <source>
        <dbReference type="Proteomes" id="UP000694865"/>
    </source>
</evidence>
<dbReference type="InterPro" id="IPR019494">
    <property type="entry name" value="FIST_C"/>
</dbReference>
<dbReference type="SMART" id="SM01204">
    <property type="entry name" value="FIST_C"/>
    <property type="match status" value="1"/>
</dbReference>
<evidence type="ECO:0000259" key="1">
    <source>
        <dbReference type="SMART" id="SM01204"/>
    </source>
</evidence>
<organism evidence="2 3">
    <name type="scientific">Saccoglossus kowalevskii</name>
    <name type="common">Acorn worm</name>
    <dbReference type="NCBI Taxonomy" id="10224"/>
    <lineage>
        <taxon>Eukaryota</taxon>
        <taxon>Metazoa</taxon>
        <taxon>Hemichordata</taxon>
        <taxon>Enteropneusta</taxon>
        <taxon>Harrimaniidae</taxon>
        <taxon>Saccoglossus</taxon>
    </lineage>
</organism>
<feature type="domain" description="FIST C-domain" evidence="1">
    <location>
        <begin position="180"/>
        <end position="317"/>
    </location>
</feature>
<name>A0ABM0M8C8_SACKO</name>
<accession>A0ABM0M8C8</accession>
<dbReference type="RefSeq" id="XP_006816269.1">
    <property type="nucleotide sequence ID" value="XM_006816206.1"/>
</dbReference>
<proteinExistence type="predicted"/>
<dbReference type="Proteomes" id="UP000694865">
    <property type="component" value="Unplaced"/>
</dbReference>
<reference evidence="3" key="1">
    <citation type="submission" date="2025-08" db="UniProtKB">
        <authorList>
            <consortium name="RefSeq"/>
        </authorList>
    </citation>
    <scope>IDENTIFICATION</scope>
    <source>
        <tissue evidence="3">Testes</tissue>
    </source>
</reference>
<dbReference type="Pfam" id="PF10442">
    <property type="entry name" value="FIST_C"/>
    <property type="match status" value="1"/>
</dbReference>
<sequence>MPARVCKCWKSIADRIMKSRQQFTWAVYDAQYQDDDDIFTYDKELEQCLSSCSSIPKLALLFMEPDANALFPENGAYAGNSIEAYLHQILPSDCQLVGFSTPGVVSTSRDLKYISESEDQQTSCACVLFPKMNGVNIHIFRVPKNEFMQGSHRDNIWKTTGIPENEDVKCILIIGFNRFAFHAMGQLVNHLADVYNKKNHDIVISGAYANDLVTPRTLEREEKKTGILGLVFSGPNVKAASVVLNSRVTHPDHAKRELLKLKSVGLSEKKTIAFMFACIGRGTEHYNQRNVESEAFKSIFPNTPLFGFFGNGEVGCEQLKCGKRPDGSHPLPNAISPELLHAYTTVFCMISFDN</sequence>
<dbReference type="GeneID" id="102801669"/>
<evidence type="ECO:0000313" key="3">
    <source>
        <dbReference type="RefSeq" id="XP_006816269.1"/>
    </source>
</evidence>
<dbReference type="PANTHER" id="PTHR14939:SF5">
    <property type="entry name" value="F-BOX ONLY PROTEIN 22"/>
    <property type="match status" value="1"/>
</dbReference>
<dbReference type="PANTHER" id="PTHR14939">
    <property type="entry name" value="F-BOX ONLY PROTEIN 22"/>
    <property type="match status" value="1"/>
</dbReference>